<feature type="coiled-coil region" evidence="1">
    <location>
        <begin position="372"/>
        <end position="402"/>
    </location>
</feature>
<sequence length="423" mass="49512">MIKNTVLKQKYEKEEILKGIYIEREKITTAKKWLESDIIKVIIGPRRAGKSIFAFMLLKELPFMYFNFDDESLNLSEVLNTDELIKNLHEVYGNTKFVLFDEIQNLPRWELFANRLKREGYNITITGSNSKLLSKELSTALTGRHIPIEILPFNFKEFLKAKNYTFEEEYLSIPQKRGILLHLAEEYLLNGGFPEIAVKGFEPKEYLKTLFDSIIFKDVVKRYRVKHASEIDNIATYLINNFSNLLSFRSIQNFLSLKSVTTTEKYVKYLEESYIFFELSQYSSKASQRIKSPRKIYVVDNGYITAKSVRTSLDRGKMLENLIFTELIKNGKKPNTEFFYYKTRNGREVDFVIKDGLQINTLIQVSYDTTNIETEKREVKSLIEAQEELNAKELKVITWDEEKEVNINGTSIKFESILKFLFG</sequence>
<keyword evidence="1" id="KW-0175">Coiled coil</keyword>
<evidence type="ECO:0000256" key="1">
    <source>
        <dbReference type="SAM" id="Coils"/>
    </source>
</evidence>
<dbReference type="PANTHER" id="PTHR33295">
    <property type="entry name" value="ATPASE"/>
    <property type="match status" value="1"/>
</dbReference>
<proteinExistence type="predicted"/>
<keyword evidence="5" id="KW-1185">Reference proteome</keyword>
<organism evidence="4 5">
    <name type="scientific">Caldisericum exile (strain DSM 21853 / NBRC 104410 / AZM16c01)</name>
    <dbReference type="NCBI Taxonomy" id="511051"/>
    <lineage>
        <taxon>Bacteria</taxon>
        <taxon>Pseudomonadati</taxon>
        <taxon>Caldisericota/Cryosericota group</taxon>
        <taxon>Caldisericota</taxon>
        <taxon>Caldisericia</taxon>
        <taxon>Caldisericales</taxon>
        <taxon>Caldisericaceae</taxon>
        <taxon>Caldisericum</taxon>
    </lineage>
</organism>
<dbReference type="InterPro" id="IPR027417">
    <property type="entry name" value="P-loop_NTPase"/>
</dbReference>
<evidence type="ECO:0000259" key="2">
    <source>
        <dbReference type="Pfam" id="PF13173"/>
    </source>
</evidence>
<dbReference type="KEGG" id="cex:CSE_00290"/>
<dbReference type="EMBL" id="AP012051">
    <property type="protein sequence ID" value="BAL80155.1"/>
    <property type="molecule type" value="Genomic_DNA"/>
</dbReference>
<dbReference type="Pfam" id="PF13173">
    <property type="entry name" value="AAA_14"/>
    <property type="match status" value="1"/>
</dbReference>
<dbReference type="PANTHER" id="PTHR33295:SF8">
    <property type="entry name" value="AAA+ ATPASE DOMAIN-CONTAINING PROTEIN"/>
    <property type="match status" value="1"/>
</dbReference>
<feature type="domain" description="DUF4143" evidence="3">
    <location>
        <begin position="217"/>
        <end position="365"/>
    </location>
</feature>
<dbReference type="Proteomes" id="UP000004793">
    <property type="component" value="Chromosome"/>
</dbReference>
<evidence type="ECO:0008006" key="6">
    <source>
        <dbReference type="Google" id="ProtNLM"/>
    </source>
</evidence>
<dbReference type="InterPro" id="IPR041682">
    <property type="entry name" value="AAA_14"/>
</dbReference>
<dbReference type="SUPFAM" id="SSF52540">
    <property type="entry name" value="P-loop containing nucleoside triphosphate hydrolases"/>
    <property type="match status" value="1"/>
</dbReference>
<dbReference type="InterPro" id="IPR025420">
    <property type="entry name" value="DUF4143"/>
</dbReference>
<dbReference type="Pfam" id="PF13635">
    <property type="entry name" value="DUF4143"/>
    <property type="match status" value="1"/>
</dbReference>
<evidence type="ECO:0000313" key="4">
    <source>
        <dbReference type="EMBL" id="BAL80155.1"/>
    </source>
</evidence>
<accession>A0A7U6GD66</accession>
<name>A0A7U6GD66_CALEA</name>
<dbReference type="RefSeq" id="WP_014452566.1">
    <property type="nucleotide sequence ID" value="NC_017096.1"/>
</dbReference>
<protein>
    <recommendedName>
        <fullName evidence="6">ATP-binding protein</fullName>
    </recommendedName>
</protein>
<evidence type="ECO:0000313" key="5">
    <source>
        <dbReference type="Proteomes" id="UP000004793"/>
    </source>
</evidence>
<evidence type="ECO:0000259" key="3">
    <source>
        <dbReference type="Pfam" id="PF13635"/>
    </source>
</evidence>
<dbReference type="AlphaFoldDB" id="A0A7U6GD66"/>
<feature type="domain" description="AAA" evidence="2">
    <location>
        <begin position="39"/>
        <end position="159"/>
    </location>
</feature>
<gene>
    <name evidence="4" type="ordered locus">CSE_00290</name>
</gene>
<reference evidence="4 5" key="1">
    <citation type="submission" date="2011-01" db="EMBL/GenBank/DDBJ databases">
        <title>Whole genome sequence of Caldisericum exile AZM16c01.</title>
        <authorList>
            <person name="Narita-Yamada S."/>
            <person name="Kawakoshi A."/>
            <person name="Nakamura S."/>
            <person name="Sasagawa M."/>
            <person name="Fukada J."/>
            <person name="Sekine M."/>
            <person name="Kato Y."/>
            <person name="Fukai R."/>
            <person name="Sasaki K."/>
            <person name="Hanamaki A."/>
            <person name="Narita H."/>
            <person name="Konno Y."/>
            <person name="Mori K."/>
            <person name="Yamazaki S."/>
            <person name="Suzuki K."/>
            <person name="Fujita N."/>
        </authorList>
    </citation>
    <scope>NUCLEOTIDE SEQUENCE [LARGE SCALE GENOMIC DNA]</scope>
    <source>
        <strain evidence="5">DSM 21853 / NBRC 104410 / AZM16c01</strain>
    </source>
</reference>
<dbReference type="OrthoDB" id="9801684at2"/>